<evidence type="ECO:0000313" key="3">
    <source>
        <dbReference type="Proteomes" id="UP000645828"/>
    </source>
</evidence>
<organism evidence="2 3">
    <name type="scientific">Nyctereutes procyonoides</name>
    <name type="common">Raccoon dog</name>
    <name type="synonym">Canis procyonoides</name>
    <dbReference type="NCBI Taxonomy" id="34880"/>
    <lineage>
        <taxon>Eukaryota</taxon>
        <taxon>Metazoa</taxon>
        <taxon>Chordata</taxon>
        <taxon>Craniata</taxon>
        <taxon>Vertebrata</taxon>
        <taxon>Euteleostomi</taxon>
        <taxon>Mammalia</taxon>
        <taxon>Eutheria</taxon>
        <taxon>Laurasiatheria</taxon>
        <taxon>Carnivora</taxon>
        <taxon>Caniformia</taxon>
        <taxon>Canidae</taxon>
        <taxon>Nyctereutes</taxon>
    </lineage>
</organism>
<dbReference type="AlphaFoldDB" id="A0A811ZU67"/>
<comment type="caution">
    <text evidence="2">The sequence shown here is derived from an EMBL/GenBank/DDBJ whole genome shotgun (WGS) entry which is preliminary data.</text>
</comment>
<accession>A0A811ZU67</accession>
<keyword evidence="3" id="KW-1185">Reference proteome</keyword>
<keyword evidence="1" id="KW-1133">Transmembrane helix</keyword>
<reference evidence="2" key="1">
    <citation type="submission" date="2020-12" db="EMBL/GenBank/DDBJ databases">
        <authorList>
            <consortium name="Molecular Ecology Group"/>
        </authorList>
    </citation>
    <scope>NUCLEOTIDE SEQUENCE</scope>
    <source>
        <strain evidence="2">TBG_1078</strain>
    </source>
</reference>
<name>A0A811ZU67_NYCPR</name>
<keyword evidence="1" id="KW-0812">Transmembrane</keyword>
<dbReference type="Proteomes" id="UP000645828">
    <property type="component" value="Unassembled WGS sequence"/>
</dbReference>
<proteinExistence type="predicted"/>
<sequence>MRSVPAAFLAELPGSLLLAAVFLPVVLLLLLLILCFRAQLVHVLRCVSRFLCHSTDRVVSLRGYGGEGPIPSG</sequence>
<gene>
    <name evidence="2" type="ORF">NYPRO_LOCUS24528</name>
</gene>
<protein>
    <submittedName>
        <fullName evidence="2">(raccoon dog) hypothetical protein</fullName>
    </submittedName>
</protein>
<evidence type="ECO:0000313" key="2">
    <source>
        <dbReference type="EMBL" id="CAD7691734.1"/>
    </source>
</evidence>
<feature type="transmembrane region" description="Helical" evidence="1">
    <location>
        <begin position="12"/>
        <end position="36"/>
    </location>
</feature>
<dbReference type="EMBL" id="CAJHUB010000775">
    <property type="protein sequence ID" value="CAD7691734.1"/>
    <property type="molecule type" value="Genomic_DNA"/>
</dbReference>
<evidence type="ECO:0000256" key="1">
    <source>
        <dbReference type="SAM" id="Phobius"/>
    </source>
</evidence>
<keyword evidence="1" id="KW-0472">Membrane</keyword>